<gene>
    <name evidence="2" type="ORF">FC66_GL000099</name>
</gene>
<feature type="transmembrane region" description="Helical" evidence="1">
    <location>
        <begin position="40"/>
        <end position="60"/>
    </location>
</feature>
<dbReference type="PANTHER" id="PTHR37304:SF1">
    <property type="entry name" value="MEMBRANE PROTEIN"/>
    <property type="match status" value="1"/>
</dbReference>
<dbReference type="STRING" id="1423719.FC66_GL000099"/>
<feature type="transmembrane region" description="Helical" evidence="1">
    <location>
        <begin position="7"/>
        <end position="34"/>
    </location>
</feature>
<organism evidence="2 3">
    <name type="scientific">Dellaglioa algida DSM 15638</name>
    <dbReference type="NCBI Taxonomy" id="1423719"/>
    <lineage>
        <taxon>Bacteria</taxon>
        <taxon>Bacillati</taxon>
        <taxon>Bacillota</taxon>
        <taxon>Bacilli</taxon>
        <taxon>Lactobacillales</taxon>
        <taxon>Lactobacillaceae</taxon>
        <taxon>Dellaglioa</taxon>
    </lineage>
</organism>
<dbReference type="EMBL" id="AZDI01000001">
    <property type="protein sequence ID" value="KRK46476.1"/>
    <property type="molecule type" value="Genomic_DNA"/>
</dbReference>
<dbReference type="AlphaFoldDB" id="A0A0R1HJ37"/>
<protein>
    <recommendedName>
        <fullName evidence="4">DUF378 domain-containing protein</fullName>
    </recommendedName>
</protein>
<keyword evidence="1" id="KW-1133">Transmembrane helix</keyword>
<dbReference type="OrthoDB" id="9812136at2"/>
<evidence type="ECO:0008006" key="4">
    <source>
        <dbReference type="Google" id="ProtNLM"/>
    </source>
</evidence>
<keyword evidence="3" id="KW-1185">Reference proteome</keyword>
<evidence type="ECO:0000313" key="2">
    <source>
        <dbReference type="EMBL" id="KRK46476.1"/>
    </source>
</evidence>
<evidence type="ECO:0000313" key="3">
    <source>
        <dbReference type="Proteomes" id="UP000051450"/>
    </source>
</evidence>
<dbReference type="Proteomes" id="UP000051450">
    <property type="component" value="Unassembled WGS sequence"/>
</dbReference>
<evidence type="ECO:0000256" key="1">
    <source>
        <dbReference type="SAM" id="Phobius"/>
    </source>
</evidence>
<name>A0A0R1HJ37_9LACO</name>
<proteinExistence type="predicted"/>
<keyword evidence="1" id="KW-0472">Membrane</keyword>
<dbReference type="GeneID" id="83548756"/>
<dbReference type="InterPro" id="IPR007211">
    <property type="entry name" value="DUF378"/>
</dbReference>
<accession>A0A0R1HJ37</accession>
<dbReference type="PATRIC" id="fig|1423719.4.peg.100"/>
<sequence>MRMLNNILFSLLIVGGLNWLLVGIFRFDLIAFLFEGAIPTSYGVIYILVGVIVICSLSLFKKTND</sequence>
<dbReference type="PANTHER" id="PTHR37304">
    <property type="entry name" value="MEMBRANE PROTEIN-RELATED"/>
    <property type="match status" value="1"/>
</dbReference>
<dbReference type="Pfam" id="PF04070">
    <property type="entry name" value="DUF378"/>
    <property type="match status" value="1"/>
</dbReference>
<comment type="caution">
    <text evidence="2">The sequence shown here is derived from an EMBL/GenBank/DDBJ whole genome shotgun (WGS) entry which is preliminary data.</text>
</comment>
<reference evidence="2 3" key="1">
    <citation type="journal article" date="2015" name="Genome Announc.">
        <title>Expanding the biotechnology potential of lactobacilli through comparative genomics of 213 strains and associated genera.</title>
        <authorList>
            <person name="Sun Z."/>
            <person name="Harris H.M."/>
            <person name="McCann A."/>
            <person name="Guo C."/>
            <person name="Argimon S."/>
            <person name="Zhang W."/>
            <person name="Yang X."/>
            <person name="Jeffery I.B."/>
            <person name="Cooney J.C."/>
            <person name="Kagawa T.F."/>
            <person name="Liu W."/>
            <person name="Song Y."/>
            <person name="Salvetti E."/>
            <person name="Wrobel A."/>
            <person name="Rasinkangas P."/>
            <person name="Parkhill J."/>
            <person name="Rea M.C."/>
            <person name="O'Sullivan O."/>
            <person name="Ritari J."/>
            <person name="Douillard F.P."/>
            <person name="Paul Ross R."/>
            <person name="Yang R."/>
            <person name="Briner A.E."/>
            <person name="Felis G.E."/>
            <person name="de Vos W.M."/>
            <person name="Barrangou R."/>
            <person name="Klaenhammer T.R."/>
            <person name="Caufield P.W."/>
            <person name="Cui Y."/>
            <person name="Zhang H."/>
            <person name="O'Toole P.W."/>
        </authorList>
    </citation>
    <scope>NUCLEOTIDE SEQUENCE [LARGE SCALE GENOMIC DNA]</scope>
    <source>
        <strain evidence="2 3">DSM 15638</strain>
    </source>
</reference>
<keyword evidence="1" id="KW-0812">Transmembrane</keyword>
<dbReference type="RefSeq" id="WP_057973421.1">
    <property type="nucleotide sequence ID" value="NZ_AZDI01000001.1"/>
</dbReference>